<protein>
    <submittedName>
        <fullName evidence="2">Uncharacterized protein</fullName>
    </submittedName>
</protein>
<reference evidence="2 3" key="1">
    <citation type="submission" date="2020-08" db="EMBL/GenBank/DDBJ databases">
        <title>Genomic Encyclopedia of Type Strains, Phase III (KMG-III): the genomes of soil and plant-associated and newly described type strains.</title>
        <authorList>
            <person name="Whitman W."/>
        </authorList>
    </citation>
    <scope>NUCLEOTIDE SEQUENCE [LARGE SCALE GENOMIC DNA]</scope>
    <source>
        <strain evidence="2 3">CECT 8640</strain>
    </source>
</reference>
<dbReference type="AlphaFoldDB" id="A0A841CUE5"/>
<evidence type="ECO:0000313" key="2">
    <source>
        <dbReference type="EMBL" id="MBB5959565.1"/>
    </source>
</evidence>
<feature type="transmembrane region" description="Helical" evidence="1">
    <location>
        <begin position="43"/>
        <end position="65"/>
    </location>
</feature>
<organism evidence="2 3">
    <name type="scientific">Saccharothrix tamanrassetensis</name>
    <dbReference type="NCBI Taxonomy" id="1051531"/>
    <lineage>
        <taxon>Bacteria</taxon>
        <taxon>Bacillati</taxon>
        <taxon>Actinomycetota</taxon>
        <taxon>Actinomycetes</taxon>
        <taxon>Pseudonocardiales</taxon>
        <taxon>Pseudonocardiaceae</taxon>
        <taxon>Saccharothrix</taxon>
    </lineage>
</organism>
<comment type="caution">
    <text evidence="2">The sequence shown here is derived from an EMBL/GenBank/DDBJ whole genome shotgun (WGS) entry which is preliminary data.</text>
</comment>
<name>A0A841CUE5_9PSEU</name>
<dbReference type="Proteomes" id="UP000547510">
    <property type="component" value="Unassembled WGS sequence"/>
</dbReference>
<gene>
    <name evidence="2" type="ORF">FHS29_006186</name>
</gene>
<feature type="transmembrane region" description="Helical" evidence="1">
    <location>
        <begin position="12"/>
        <end position="31"/>
    </location>
</feature>
<dbReference type="RefSeq" id="WP_184696556.1">
    <property type="nucleotide sequence ID" value="NZ_JACHJN010000011.1"/>
</dbReference>
<keyword evidence="3" id="KW-1185">Reference proteome</keyword>
<keyword evidence="1" id="KW-0472">Membrane</keyword>
<keyword evidence="1" id="KW-1133">Transmembrane helix</keyword>
<accession>A0A841CUE5</accession>
<keyword evidence="1" id="KW-0812">Transmembrane</keyword>
<evidence type="ECO:0000256" key="1">
    <source>
        <dbReference type="SAM" id="Phobius"/>
    </source>
</evidence>
<proteinExistence type="predicted"/>
<dbReference type="EMBL" id="JACHJN010000011">
    <property type="protein sequence ID" value="MBB5959565.1"/>
    <property type="molecule type" value="Genomic_DNA"/>
</dbReference>
<sequence length="70" mass="7514">MSNRTDVDRVRRPGGVVVPALLWIVLAASGVVNSLGSQVGIDFTARMAAGGVAVLCIVLLIVYHVRRRDR</sequence>
<evidence type="ECO:0000313" key="3">
    <source>
        <dbReference type="Proteomes" id="UP000547510"/>
    </source>
</evidence>